<dbReference type="InterPro" id="IPR003848">
    <property type="entry name" value="DUF218"/>
</dbReference>
<dbReference type="PANTHER" id="PTHR30336">
    <property type="entry name" value="INNER MEMBRANE PROTEIN, PROBABLE PERMEASE"/>
    <property type="match status" value="1"/>
</dbReference>
<dbReference type="InterPro" id="IPR051599">
    <property type="entry name" value="Cell_Envelope_Assoc"/>
</dbReference>
<dbReference type="CDD" id="cd06259">
    <property type="entry name" value="YdcF-like"/>
    <property type="match status" value="1"/>
</dbReference>
<feature type="domain" description="DUF218" evidence="2">
    <location>
        <begin position="118"/>
        <end position="244"/>
    </location>
</feature>
<organism evidence="3 4">
    <name type="scientific">Photobacterium sanguinicancri</name>
    <dbReference type="NCBI Taxonomy" id="875932"/>
    <lineage>
        <taxon>Bacteria</taxon>
        <taxon>Pseudomonadati</taxon>
        <taxon>Pseudomonadota</taxon>
        <taxon>Gammaproteobacteria</taxon>
        <taxon>Vibrionales</taxon>
        <taxon>Vibrionaceae</taxon>
        <taxon>Photobacterium</taxon>
    </lineage>
</organism>
<evidence type="ECO:0000259" key="2">
    <source>
        <dbReference type="Pfam" id="PF02698"/>
    </source>
</evidence>
<evidence type="ECO:0000313" key="4">
    <source>
        <dbReference type="Proteomes" id="UP001170624"/>
    </source>
</evidence>
<evidence type="ECO:0000313" key="3">
    <source>
        <dbReference type="EMBL" id="MDO6541846.1"/>
    </source>
</evidence>
<dbReference type="InterPro" id="IPR014729">
    <property type="entry name" value="Rossmann-like_a/b/a_fold"/>
</dbReference>
<gene>
    <name evidence="3" type="ORF">Q4568_04845</name>
</gene>
<dbReference type="RefSeq" id="WP_303498547.1">
    <property type="nucleotide sequence ID" value="NZ_JAUOPU010000003.1"/>
</dbReference>
<keyword evidence="1" id="KW-0732">Signal</keyword>
<name>A0AAW7Y0E1_9GAMM</name>
<dbReference type="Proteomes" id="UP001170624">
    <property type="component" value="Unassembled WGS sequence"/>
</dbReference>
<comment type="caution">
    <text evidence="3">The sequence shown here is derived from an EMBL/GenBank/DDBJ whole genome shotgun (WGS) entry which is preliminary data.</text>
</comment>
<feature type="chain" id="PRO_5043970104" evidence="1">
    <location>
        <begin position="20"/>
        <end position="333"/>
    </location>
</feature>
<protein>
    <submittedName>
        <fullName evidence="3">YdcF family protein</fullName>
    </submittedName>
</protein>
<dbReference type="Pfam" id="PF02698">
    <property type="entry name" value="DUF218"/>
    <property type="match status" value="1"/>
</dbReference>
<dbReference type="PANTHER" id="PTHR30336:SF20">
    <property type="entry name" value="DUF218 DOMAIN-CONTAINING PROTEIN"/>
    <property type="match status" value="1"/>
</dbReference>
<evidence type="ECO:0000256" key="1">
    <source>
        <dbReference type="SAM" id="SignalP"/>
    </source>
</evidence>
<dbReference type="AlphaFoldDB" id="A0AAW7Y0E1"/>
<feature type="signal peptide" evidence="1">
    <location>
        <begin position="1"/>
        <end position="19"/>
    </location>
</feature>
<accession>A0AAW7Y0E1</accession>
<dbReference type="GO" id="GO:0005886">
    <property type="term" value="C:plasma membrane"/>
    <property type="evidence" value="ECO:0007669"/>
    <property type="project" value="TreeGrafter"/>
</dbReference>
<dbReference type="Gene3D" id="3.40.50.620">
    <property type="entry name" value="HUPs"/>
    <property type="match status" value="1"/>
</dbReference>
<sequence>MFKKLCIVIFAAVSINVNATSGITLGNRLDNLNEMSIPNALIKAQIERGDFESLFSLYRGLNQEKANVEYLSQSINVDEVVNKLTSVQQQVMNEAYNTVKTNTGRVLPVDSNLVPSGLIILGATPKLGILESRLEQTYRLAMLYPDIPIIVSGKGRKAGEVEADYMHDYLVSKGLDSQRIYKEDVSEDTVGNAVFTYFRIEQEPALQNIKDWLIVTNNFHAMRALFNYQRVFPINMHIAVYLAPLLPEGMINPEQDKILRDLVASEIRSDSNQQFLQLLKQTWFDAGSYSFEGKDITSQPCPILTEMLLHHELYKDKKEALTLSFQCVLRMSS</sequence>
<reference evidence="3" key="1">
    <citation type="submission" date="2023-07" db="EMBL/GenBank/DDBJ databases">
        <title>Genome content predicts the carbon catabolic preferences of heterotrophic bacteria.</title>
        <authorList>
            <person name="Gralka M."/>
        </authorList>
    </citation>
    <scope>NUCLEOTIDE SEQUENCE</scope>
    <source>
        <strain evidence="3">G2M05</strain>
    </source>
</reference>
<proteinExistence type="predicted"/>
<dbReference type="EMBL" id="JAUOPU010000003">
    <property type="protein sequence ID" value="MDO6541846.1"/>
    <property type="molecule type" value="Genomic_DNA"/>
</dbReference>